<feature type="region of interest" description="Disordered" evidence="1">
    <location>
        <begin position="26"/>
        <end position="57"/>
    </location>
</feature>
<proteinExistence type="predicted"/>
<protein>
    <submittedName>
        <fullName evidence="2">Polyphenol oxidase, chloroplastic</fullName>
    </submittedName>
</protein>
<dbReference type="EMBL" id="JACGWO010000001">
    <property type="protein sequence ID" value="KAK4439025.1"/>
    <property type="molecule type" value="Genomic_DNA"/>
</dbReference>
<evidence type="ECO:0000256" key="1">
    <source>
        <dbReference type="SAM" id="MobiDB-lite"/>
    </source>
</evidence>
<reference evidence="2" key="1">
    <citation type="submission" date="2020-06" db="EMBL/GenBank/DDBJ databases">
        <authorList>
            <person name="Li T."/>
            <person name="Hu X."/>
            <person name="Zhang T."/>
            <person name="Song X."/>
            <person name="Zhang H."/>
            <person name="Dai N."/>
            <person name="Sheng W."/>
            <person name="Hou X."/>
            <person name="Wei L."/>
        </authorList>
    </citation>
    <scope>NUCLEOTIDE SEQUENCE</scope>
    <source>
        <strain evidence="2">3651</strain>
        <tissue evidence="2">Leaf</tissue>
    </source>
</reference>
<feature type="region of interest" description="Disordered" evidence="1">
    <location>
        <begin position="136"/>
        <end position="164"/>
    </location>
</feature>
<feature type="compositionally biased region" description="Polar residues" evidence="1">
    <location>
        <begin position="30"/>
        <end position="47"/>
    </location>
</feature>
<accession>A0AAE2CYF7</accession>
<organism evidence="2 3">
    <name type="scientific">Sesamum alatum</name>
    <dbReference type="NCBI Taxonomy" id="300844"/>
    <lineage>
        <taxon>Eukaryota</taxon>
        <taxon>Viridiplantae</taxon>
        <taxon>Streptophyta</taxon>
        <taxon>Embryophyta</taxon>
        <taxon>Tracheophyta</taxon>
        <taxon>Spermatophyta</taxon>
        <taxon>Magnoliopsida</taxon>
        <taxon>eudicotyledons</taxon>
        <taxon>Gunneridae</taxon>
        <taxon>Pentapetalae</taxon>
        <taxon>asterids</taxon>
        <taxon>lamiids</taxon>
        <taxon>Lamiales</taxon>
        <taxon>Pedaliaceae</taxon>
        <taxon>Sesamum</taxon>
    </lineage>
</organism>
<name>A0AAE2CYF7_9LAMI</name>
<gene>
    <name evidence="2" type="ORF">Salat_0237200</name>
</gene>
<sequence length="164" mass="17549">MASLPPSPFISSESFSLRPNFFTKPPPLLSTRTHQSKVSCNAKNGGNDQKETPGNEETFQGKLDRRNLLVGMGGLYGAAANLVSADHSPAFAGIGGPIEAPDLSKCTRGTNLNTGEPLEANCCLRCRRKSLITSYHGRASRSASVPPPTWPAKNTKLNSRRPLS</sequence>
<dbReference type="AlphaFoldDB" id="A0AAE2CYF7"/>
<reference evidence="2" key="2">
    <citation type="journal article" date="2024" name="Plant">
        <title>Genomic evolution and insights into agronomic trait innovations of Sesamum species.</title>
        <authorList>
            <person name="Miao H."/>
            <person name="Wang L."/>
            <person name="Qu L."/>
            <person name="Liu H."/>
            <person name="Sun Y."/>
            <person name="Le M."/>
            <person name="Wang Q."/>
            <person name="Wei S."/>
            <person name="Zheng Y."/>
            <person name="Lin W."/>
            <person name="Duan Y."/>
            <person name="Cao H."/>
            <person name="Xiong S."/>
            <person name="Wang X."/>
            <person name="Wei L."/>
            <person name="Li C."/>
            <person name="Ma Q."/>
            <person name="Ju M."/>
            <person name="Zhao R."/>
            <person name="Li G."/>
            <person name="Mu C."/>
            <person name="Tian Q."/>
            <person name="Mei H."/>
            <person name="Zhang T."/>
            <person name="Gao T."/>
            <person name="Zhang H."/>
        </authorList>
    </citation>
    <scope>NUCLEOTIDE SEQUENCE</scope>
    <source>
        <strain evidence="2">3651</strain>
    </source>
</reference>
<evidence type="ECO:0000313" key="3">
    <source>
        <dbReference type="Proteomes" id="UP001293254"/>
    </source>
</evidence>
<evidence type="ECO:0000313" key="2">
    <source>
        <dbReference type="EMBL" id="KAK4439025.1"/>
    </source>
</evidence>
<comment type="caution">
    <text evidence="2">The sequence shown here is derived from an EMBL/GenBank/DDBJ whole genome shotgun (WGS) entry which is preliminary data.</text>
</comment>
<keyword evidence="3" id="KW-1185">Reference proteome</keyword>
<dbReference type="Proteomes" id="UP001293254">
    <property type="component" value="Unassembled WGS sequence"/>
</dbReference>